<sequence>MKRAQRQARIRGKISGTGQRPRLSVFRSGKHIFAQLINDEKGETLISGSDYDLKKGTKVERAGEVGEKLAASALKKKIKKAVFDRGGFRYHGRIKALAEGARKGGLEF</sequence>
<accession>A0A1F4V9T6</accession>
<dbReference type="InterPro" id="IPR004389">
    <property type="entry name" value="Ribosomal_uL18_bac-type"/>
</dbReference>
<dbReference type="EMBL" id="MEVC01000025">
    <property type="protein sequence ID" value="OGC53982.1"/>
    <property type="molecule type" value="Genomic_DNA"/>
</dbReference>
<dbReference type="Gene3D" id="3.30.420.100">
    <property type="match status" value="1"/>
</dbReference>
<dbReference type="GO" id="GO:0006412">
    <property type="term" value="P:translation"/>
    <property type="evidence" value="ECO:0007669"/>
    <property type="project" value="UniProtKB-UniRule"/>
</dbReference>
<dbReference type="PANTHER" id="PTHR12899">
    <property type="entry name" value="39S RIBOSOMAL PROTEIN L18, MITOCHONDRIAL"/>
    <property type="match status" value="1"/>
</dbReference>
<dbReference type="GO" id="GO:1990904">
    <property type="term" value="C:ribonucleoprotein complex"/>
    <property type="evidence" value="ECO:0007669"/>
    <property type="project" value="UniProtKB-KW"/>
</dbReference>
<evidence type="ECO:0000256" key="3">
    <source>
        <dbReference type="ARBA" id="ARBA00022884"/>
    </source>
</evidence>
<comment type="function">
    <text evidence="7">This is one of the proteins that bind and probably mediate the attachment of the 5S RNA into the large ribosomal subunit, where it forms part of the central protuberance.</text>
</comment>
<dbReference type="GO" id="GO:0005737">
    <property type="term" value="C:cytoplasm"/>
    <property type="evidence" value="ECO:0007669"/>
    <property type="project" value="UniProtKB-ARBA"/>
</dbReference>
<dbReference type="HAMAP" id="MF_01337_B">
    <property type="entry name" value="Ribosomal_uL18_B"/>
    <property type="match status" value="1"/>
</dbReference>
<proteinExistence type="inferred from homology"/>
<evidence type="ECO:0000256" key="1">
    <source>
        <dbReference type="ARBA" id="ARBA00007116"/>
    </source>
</evidence>
<organism evidence="9 10">
    <name type="scientific">candidate division WWE3 bacterium RIFCSPHIGHO2_01_FULL_48_15</name>
    <dbReference type="NCBI Taxonomy" id="1802619"/>
    <lineage>
        <taxon>Bacteria</taxon>
        <taxon>Katanobacteria</taxon>
    </lineage>
</organism>
<dbReference type="SUPFAM" id="SSF53137">
    <property type="entry name" value="Translational machinery components"/>
    <property type="match status" value="1"/>
</dbReference>
<evidence type="ECO:0000256" key="5">
    <source>
        <dbReference type="ARBA" id="ARBA00023274"/>
    </source>
</evidence>
<evidence type="ECO:0000256" key="8">
    <source>
        <dbReference type="SAM" id="MobiDB-lite"/>
    </source>
</evidence>
<dbReference type="PANTHER" id="PTHR12899:SF3">
    <property type="entry name" value="LARGE RIBOSOMAL SUBUNIT PROTEIN UL18M"/>
    <property type="match status" value="1"/>
</dbReference>
<dbReference type="FunFam" id="3.30.420.100:FF:000001">
    <property type="entry name" value="50S ribosomal protein L18"/>
    <property type="match status" value="1"/>
</dbReference>
<dbReference type="STRING" id="1802619.A2797_00425"/>
<dbReference type="GO" id="GO:0003735">
    <property type="term" value="F:structural constituent of ribosome"/>
    <property type="evidence" value="ECO:0007669"/>
    <property type="project" value="InterPro"/>
</dbReference>
<comment type="similarity">
    <text evidence="1 7">Belongs to the universal ribosomal protein uL18 family.</text>
</comment>
<evidence type="ECO:0000256" key="7">
    <source>
        <dbReference type="HAMAP-Rule" id="MF_01337"/>
    </source>
</evidence>
<dbReference type="AlphaFoldDB" id="A0A1F4V9T6"/>
<gene>
    <name evidence="7" type="primary">rplR</name>
    <name evidence="9" type="ORF">A2797_00425</name>
</gene>
<keyword evidence="2 7" id="KW-0699">rRNA-binding</keyword>
<keyword evidence="5 7" id="KW-0687">Ribonucleoprotein</keyword>
<dbReference type="InterPro" id="IPR057268">
    <property type="entry name" value="Ribosomal_L18"/>
</dbReference>
<comment type="subunit">
    <text evidence="7">Part of the 50S ribosomal subunit; part of the 5S rRNA/L5/L18/L25 subcomplex. Contacts the 5S and 23S rRNAs.</text>
</comment>
<dbReference type="NCBIfam" id="TIGR00060">
    <property type="entry name" value="L18_bact"/>
    <property type="match status" value="1"/>
</dbReference>
<dbReference type="Proteomes" id="UP000179005">
    <property type="component" value="Unassembled WGS sequence"/>
</dbReference>
<evidence type="ECO:0000256" key="6">
    <source>
        <dbReference type="ARBA" id="ARBA00035197"/>
    </source>
</evidence>
<dbReference type="GO" id="GO:0008097">
    <property type="term" value="F:5S rRNA binding"/>
    <property type="evidence" value="ECO:0007669"/>
    <property type="project" value="TreeGrafter"/>
</dbReference>
<evidence type="ECO:0000256" key="4">
    <source>
        <dbReference type="ARBA" id="ARBA00022980"/>
    </source>
</evidence>
<name>A0A1F4V9T6_UNCKA</name>
<feature type="region of interest" description="Disordered" evidence="8">
    <location>
        <begin position="1"/>
        <end position="21"/>
    </location>
</feature>
<dbReference type="GO" id="GO:0005840">
    <property type="term" value="C:ribosome"/>
    <property type="evidence" value="ECO:0007669"/>
    <property type="project" value="UniProtKB-KW"/>
</dbReference>
<dbReference type="Pfam" id="PF00861">
    <property type="entry name" value="Ribosomal_L18p"/>
    <property type="match status" value="1"/>
</dbReference>
<evidence type="ECO:0000313" key="9">
    <source>
        <dbReference type="EMBL" id="OGC53982.1"/>
    </source>
</evidence>
<protein>
    <recommendedName>
        <fullName evidence="6 7">Large ribosomal subunit protein uL18</fullName>
    </recommendedName>
</protein>
<evidence type="ECO:0000256" key="2">
    <source>
        <dbReference type="ARBA" id="ARBA00022730"/>
    </source>
</evidence>
<reference evidence="9 10" key="1">
    <citation type="journal article" date="2016" name="Nat. Commun.">
        <title>Thousands of microbial genomes shed light on interconnected biogeochemical processes in an aquifer system.</title>
        <authorList>
            <person name="Anantharaman K."/>
            <person name="Brown C.T."/>
            <person name="Hug L.A."/>
            <person name="Sharon I."/>
            <person name="Castelle C.J."/>
            <person name="Probst A.J."/>
            <person name="Thomas B.C."/>
            <person name="Singh A."/>
            <person name="Wilkins M.J."/>
            <person name="Karaoz U."/>
            <person name="Brodie E.L."/>
            <person name="Williams K.H."/>
            <person name="Hubbard S.S."/>
            <person name="Banfield J.F."/>
        </authorList>
    </citation>
    <scope>NUCLEOTIDE SEQUENCE [LARGE SCALE GENOMIC DNA]</scope>
</reference>
<evidence type="ECO:0000313" key="10">
    <source>
        <dbReference type="Proteomes" id="UP000179005"/>
    </source>
</evidence>
<keyword evidence="4 7" id="KW-0689">Ribosomal protein</keyword>
<feature type="compositionally biased region" description="Basic residues" evidence="8">
    <location>
        <begin position="1"/>
        <end position="12"/>
    </location>
</feature>
<keyword evidence="3 7" id="KW-0694">RNA-binding</keyword>
<comment type="caution">
    <text evidence="9">The sequence shown here is derived from an EMBL/GenBank/DDBJ whole genome shotgun (WGS) entry which is preliminary data.</text>
</comment>
<dbReference type="CDD" id="cd00432">
    <property type="entry name" value="Ribosomal_L18_L5e"/>
    <property type="match status" value="1"/>
</dbReference>
<dbReference type="InterPro" id="IPR005484">
    <property type="entry name" value="Ribosomal_uL18_bac/plant/anim"/>
</dbReference>